<keyword evidence="2" id="KW-1185">Reference proteome</keyword>
<proteinExistence type="predicted"/>
<reference evidence="1 2" key="1">
    <citation type="journal article" date="2022" name="Hortic Res">
        <title>A haplotype resolved chromosomal level avocado genome allows analysis of novel avocado genes.</title>
        <authorList>
            <person name="Nath O."/>
            <person name="Fletcher S.J."/>
            <person name="Hayward A."/>
            <person name="Shaw L.M."/>
            <person name="Masouleh A.K."/>
            <person name="Furtado A."/>
            <person name="Henry R.J."/>
            <person name="Mitter N."/>
        </authorList>
    </citation>
    <scope>NUCLEOTIDE SEQUENCE [LARGE SCALE GENOMIC DNA]</scope>
    <source>
        <strain evidence="2">cv. Hass</strain>
    </source>
</reference>
<name>A0ACC2KT09_PERAE</name>
<gene>
    <name evidence="1" type="ORF">MRB53_032457</name>
</gene>
<dbReference type="EMBL" id="CM056819">
    <property type="protein sequence ID" value="KAJ8623927.1"/>
    <property type="molecule type" value="Genomic_DNA"/>
</dbReference>
<evidence type="ECO:0000313" key="2">
    <source>
        <dbReference type="Proteomes" id="UP001234297"/>
    </source>
</evidence>
<evidence type="ECO:0000313" key="1">
    <source>
        <dbReference type="EMBL" id="KAJ8623927.1"/>
    </source>
</evidence>
<dbReference type="Proteomes" id="UP001234297">
    <property type="component" value="Chromosome 11"/>
</dbReference>
<organism evidence="1 2">
    <name type="scientific">Persea americana</name>
    <name type="common">Avocado</name>
    <dbReference type="NCBI Taxonomy" id="3435"/>
    <lineage>
        <taxon>Eukaryota</taxon>
        <taxon>Viridiplantae</taxon>
        <taxon>Streptophyta</taxon>
        <taxon>Embryophyta</taxon>
        <taxon>Tracheophyta</taxon>
        <taxon>Spermatophyta</taxon>
        <taxon>Magnoliopsida</taxon>
        <taxon>Magnoliidae</taxon>
        <taxon>Laurales</taxon>
        <taxon>Lauraceae</taxon>
        <taxon>Persea</taxon>
    </lineage>
</organism>
<comment type="caution">
    <text evidence="1">The sequence shown here is derived from an EMBL/GenBank/DDBJ whole genome shotgun (WGS) entry which is preliminary data.</text>
</comment>
<accession>A0ACC2KT09</accession>
<sequence>MLSGGAFITSYLRTVPTSAPDVQVNIVSCLGFIEVGTVVSPAVFARHCLSYLMCDMPQQALNDAVQAQFVSLAWPTASSLSWAALLTLGIIFRSSEDFNYKTVEEK</sequence>
<protein>
    <submittedName>
        <fullName evidence="1">Uncharacterized protein</fullName>
    </submittedName>
</protein>